<protein>
    <submittedName>
        <fullName evidence="1">Uncharacterized protein</fullName>
    </submittedName>
</protein>
<dbReference type="Proteomes" id="UP001501536">
    <property type="component" value="Unassembled WGS sequence"/>
</dbReference>
<evidence type="ECO:0000313" key="1">
    <source>
        <dbReference type="EMBL" id="GAA3697943.1"/>
    </source>
</evidence>
<evidence type="ECO:0000313" key="2">
    <source>
        <dbReference type="Proteomes" id="UP001501536"/>
    </source>
</evidence>
<dbReference type="EMBL" id="BAABCJ010000001">
    <property type="protein sequence ID" value="GAA3697943.1"/>
    <property type="molecule type" value="Genomic_DNA"/>
</dbReference>
<name>A0ABP7D140_9MICC</name>
<keyword evidence="2" id="KW-1185">Reference proteome</keyword>
<comment type="caution">
    <text evidence="1">The sequence shown here is derived from an EMBL/GenBank/DDBJ whole genome shotgun (WGS) entry which is preliminary data.</text>
</comment>
<sequence length="201" mass="21708">MVNNAQMIITSWGDDFAHSVSSPQLPGIVAAFDDLPSPAEVHSLAVEAGLDPDGSIDGHMEFALEIEGDTFLLRARHDARFDDRRDVAHRIERALHTDAGIREYAETDSLGDKVVVAALPNDRLRDVMATVLVDQPVTIGCVTNPGTLEFIGISMASTVEYRRTLADMDLTSSSTVGELMLRANGAEPSDVVQHERVLVGA</sequence>
<gene>
    <name evidence="1" type="ORF">GCM10022377_08560</name>
</gene>
<proteinExistence type="predicted"/>
<accession>A0ABP7D140</accession>
<organism evidence="1 2">
    <name type="scientific">Zhihengliuella alba</name>
    <dbReference type="NCBI Taxonomy" id="547018"/>
    <lineage>
        <taxon>Bacteria</taxon>
        <taxon>Bacillati</taxon>
        <taxon>Actinomycetota</taxon>
        <taxon>Actinomycetes</taxon>
        <taxon>Micrococcales</taxon>
        <taxon>Micrococcaceae</taxon>
        <taxon>Zhihengliuella</taxon>
    </lineage>
</organism>
<reference evidence="2" key="1">
    <citation type="journal article" date="2019" name="Int. J. Syst. Evol. Microbiol.">
        <title>The Global Catalogue of Microorganisms (GCM) 10K type strain sequencing project: providing services to taxonomists for standard genome sequencing and annotation.</title>
        <authorList>
            <consortium name="The Broad Institute Genomics Platform"/>
            <consortium name="The Broad Institute Genome Sequencing Center for Infectious Disease"/>
            <person name="Wu L."/>
            <person name="Ma J."/>
        </authorList>
    </citation>
    <scope>NUCLEOTIDE SEQUENCE [LARGE SCALE GENOMIC DNA]</scope>
    <source>
        <strain evidence="2">JCM 16961</strain>
    </source>
</reference>